<accession>A0ABS4RGZ1</accession>
<dbReference type="Gene3D" id="3.40.605.10">
    <property type="entry name" value="Aldehyde Dehydrogenase, Chain A, domain 1"/>
    <property type="match status" value="1"/>
</dbReference>
<dbReference type="CDD" id="cd07136">
    <property type="entry name" value="ALDH_YwdH-P39616"/>
    <property type="match status" value="1"/>
</dbReference>
<dbReference type="InterPro" id="IPR012394">
    <property type="entry name" value="Aldehyde_DH_NAD(P)"/>
</dbReference>
<dbReference type="PIRSF" id="PIRSF036492">
    <property type="entry name" value="ALDH"/>
    <property type="match status" value="1"/>
</dbReference>
<dbReference type="InterPro" id="IPR016163">
    <property type="entry name" value="Ald_DH_C"/>
</dbReference>
<keyword evidence="8" id="KW-1185">Reference proteome</keyword>
<protein>
    <recommendedName>
        <fullName evidence="3">Aldehyde dehydrogenase</fullName>
    </recommendedName>
</protein>
<name>A0ABS4RGZ1_9BACI</name>
<dbReference type="InterPro" id="IPR016161">
    <property type="entry name" value="Ald_DH/histidinol_DH"/>
</dbReference>
<dbReference type="InterPro" id="IPR015590">
    <property type="entry name" value="Aldehyde_DH_dom"/>
</dbReference>
<dbReference type="PROSITE" id="PS00687">
    <property type="entry name" value="ALDEHYDE_DEHYDR_GLU"/>
    <property type="match status" value="1"/>
</dbReference>
<comment type="similarity">
    <text evidence="1 3 5">Belongs to the aldehyde dehydrogenase family.</text>
</comment>
<evidence type="ECO:0000259" key="6">
    <source>
        <dbReference type="Pfam" id="PF00171"/>
    </source>
</evidence>
<dbReference type="InterPro" id="IPR029510">
    <property type="entry name" value="Ald_DH_CS_GLU"/>
</dbReference>
<dbReference type="Pfam" id="PF00171">
    <property type="entry name" value="Aldedh"/>
    <property type="match status" value="1"/>
</dbReference>
<dbReference type="PANTHER" id="PTHR43570:SF16">
    <property type="entry name" value="ALDEHYDE DEHYDROGENASE TYPE III, ISOFORM Q"/>
    <property type="match status" value="1"/>
</dbReference>
<keyword evidence="2 3" id="KW-0560">Oxidoreductase</keyword>
<dbReference type="PANTHER" id="PTHR43570">
    <property type="entry name" value="ALDEHYDE DEHYDROGENASE"/>
    <property type="match status" value="1"/>
</dbReference>
<proteinExistence type="inferred from homology"/>
<organism evidence="7 8">
    <name type="scientific">Cytobacillus eiseniae</name>
    <dbReference type="NCBI Taxonomy" id="762947"/>
    <lineage>
        <taxon>Bacteria</taxon>
        <taxon>Bacillati</taxon>
        <taxon>Bacillota</taxon>
        <taxon>Bacilli</taxon>
        <taxon>Bacillales</taxon>
        <taxon>Bacillaceae</taxon>
        <taxon>Cytobacillus</taxon>
    </lineage>
</organism>
<dbReference type="InterPro" id="IPR016162">
    <property type="entry name" value="Ald_DH_N"/>
</dbReference>
<dbReference type="GO" id="GO:0004029">
    <property type="term" value="F:aldehyde dehydrogenase (NAD+) activity"/>
    <property type="evidence" value="ECO:0007669"/>
    <property type="project" value="UniProtKB-EC"/>
</dbReference>
<evidence type="ECO:0000256" key="2">
    <source>
        <dbReference type="ARBA" id="ARBA00023002"/>
    </source>
</evidence>
<sequence length="468" mass="52559">MRIMIEVEQKPENVAAILQEHHHYFRTNVTKDVDFRLHQLEKLREGILKYETKISEALQKDLGKHPFESYTTEVGFTLNSITHTIKRLKKWAKPKKVDTPLALFPAKSMVMYEPYGTVLIIGPFNYPFQLLIEPLIGAIAAGNCAVLKPSELVPHVSAVVTEMIESIFDPSYIRSVQGSVETNISLMNAPFDYIFFTGSIPVGKMVMEAAAKNLVPVTLELGGKSPVIVDKSADMKVAAERIIWGKTVNSGQTCVAPDYLMVDEAIKKELIDEMIQTLKRFFGSTIEQSKDFGRIVNERHYQRLLTILEKEKNHVIFGGGTNATTRFIEPTLIEATWQSATMEDEIFGPLLPIITYKNLDEAIEMINKRAKPLALYLFTADKQIEERVLTEISSGGVCINNTVTHLANPDLPFGGVGSSGMGAYHGHHSFLTFSHQKSILKSSTKINIKMLFPPYNDKNLQLVRKFLK</sequence>
<evidence type="ECO:0000313" key="7">
    <source>
        <dbReference type="EMBL" id="MBP2242152.1"/>
    </source>
</evidence>
<evidence type="ECO:0000256" key="4">
    <source>
        <dbReference type="PROSITE-ProRule" id="PRU10007"/>
    </source>
</evidence>
<dbReference type="EMBL" id="JAGIKZ010000016">
    <property type="protein sequence ID" value="MBP2242152.1"/>
    <property type="molecule type" value="Genomic_DNA"/>
</dbReference>
<comment type="caution">
    <text evidence="7">The sequence shown here is derived from an EMBL/GenBank/DDBJ whole genome shotgun (WGS) entry which is preliminary data.</text>
</comment>
<evidence type="ECO:0000256" key="3">
    <source>
        <dbReference type="PIRNR" id="PIRNR036492"/>
    </source>
</evidence>
<dbReference type="Proteomes" id="UP001519293">
    <property type="component" value="Unassembled WGS sequence"/>
</dbReference>
<dbReference type="SUPFAM" id="SSF53720">
    <property type="entry name" value="ALDH-like"/>
    <property type="match status" value="1"/>
</dbReference>
<gene>
    <name evidence="7" type="ORF">J2Z40_002725</name>
</gene>
<evidence type="ECO:0000313" key="8">
    <source>
        <dbReference type="Proteomes" id="UP001519293"/>
    </source>
</evidence>
<feature type="domain" description="Aldehyde dehydrogenase" evidence="6">
    <location>
        <begin position="11"/>
        <end position="439"/>
    </location>
</feature>
<evidence type="ECO:0000256" key="1">
    <source>
        <dbReference type="ARBA" id="ARBA00009986"/>
    </source>
</evidence>
<reference evidence="7 8" key="1">
    <citation type="submission" date="2021-03" db="EMBL/GenBank/DDBJ databases">
        <title>Genomic Encyclopedia of Type Strains, Phase IV (KMG-IV): sequencing the most valuable type-strain genomes for metagenomic binning, comparative biology and taxonomic classification.</title>
        <authorList>
            <person name="Goeker M."/>
        </authorList>
    </citation>
    <scope>NUCLEOTIDE SEQUENCE [LARGE SCALE GENOMIC DNA]</scope>
    <source>
        <strain evidence="7 8">DSM 26675</strain>
    </source>
</reference>
<evidence type="ECO:0000256" key="5">
    <source>
        <dbReference type="RuleBase" id="RU003345"/>
    </source>
</evidence>
<dbReference type="Gene3D" id="3.40.309.10">
    <property type="entry name" value="Aldehyde Dehydrogenase, Chain A, domain 2"/>
    <property type="match status" value="1"/>
</dbReference>
<feature type="active site" evidence="4">
    <location>
        <position position="220"/>
    </location>
</feature>